<feature type="chain" id="PRO_5033976952" description="Sphingomyelin phosphodiesterase" evidence="6">
    <location>
        <begin position="20"/>
        <end position="659"/>
    </location>
</feature>
<feature type="binding site" evidence="4">
    <location>
        <position position="180"/>
    </location>
    <ligand>
        <name>Zn(2+)</name>
        <dbReference type="ChEBI" id="CHEBI:29105"/>
        <label>1</label>
    </ligand>
</feature>
<dbReference type="GO" id="GO:0046872">
    <property type="term" value="F:metal ion binding"/>
    <property type="evidence" value="ECO:0007669"/>
    <property type="project" value="UniProtKB-KW"/>
</dbReference>
<comment type="cofactor">
    <cofactor evidence="4">
        <name>Zn(2+)</name>
        <dbReference type="ChEBI" id="CHEBI:29105"/>
    </cofactor>
    <text evidence="4">Binds 2 Zn(2+) ions per subunit.</text>
</comment>
<dbReference type="PIRSF" id="PIRSF000948">
    <property type="entry name" value="Sphingomy_PDE"/>
    <property type="match status" value="1"/>
</dbReference>
<evidence type="ECO:0000256" key="6">
    <source>
        <dbReference type="SAM" id="SignalP"/>
    </source>
</evidence>
<dbReference type="Pfam" id="PF00149">
    <property type="entry name" value="Metallophos"/>
    <property type="match status" value="1"/>
</dbReference>
<reference evidence="9 10" key="3">
    <citation type="submission" date="2020-04" db="EMBL/GenBank/DDBJ databases">
        <title>Genome sequencing and assembly of multiple isolates from the Colletotrichum gloeosporioides species complex.</title>
        <authorList>
            <person name="Gan P."/>
            <person name="Shirasu K."/>
        </authorList>
    </citation>
    <scope>NUCLEOTIDE SEQUENCE [LARGE SCALE GENOMIC DNA]</scope>
    <source>
        <strain evidence="9 10">Nara gc5</strain>
    </source>
</reference>
<feature type="signal peptide" evidence="6">
    <location>
        <begin position="1"/>
        <end position="19"/>
    </location>
</feature>
<reference evidence="9 10" key="2">
    <citation type="submission" date="2012-08" db="EMBL/GenBank/DDBJ databases">
        <authorList>
            <person name="Gan P.H.P."/>
            <person name="Ikeda K."/>
            <person name="Irieda H."/>
            <person name="Narusaka M."/>
            <person name="O'Connell R.J."/>
            <person name="Narusaka Y."/>
            <person name="Takano Y."/>
            <person name="Kubo Y."/>
            <person name="Shirasu K."/>
        </authorList>
    </citation>
    <scope>NUCLEOTIDE SEQUENCE [LARGE SCALE GENOMIC DNA]</scope>
    <source>
        <strain evidence="9 10">Nara gc5</strain>
    </source>
</reference>
<feature type="disulfide bond" evidence="5">
    <location>
        <begin position="195"/>
        <end position="200"/>
    </location>
</feature>
<dbReference type="Gene3D" id="3.60.21.10">
    <property type="match status" value="1"/>
</dbReference>
<dbReference type="EMBL" id="KB020989">
    <property type="protein sequence ID" value="ELA27390.1"/>
    <property type="molecule type" value="Genomic_DNA"/>
</dbReference>
<dbReference type="GO" id="GO:0006685">
    <property type="term" value="P:sphingomyelin catabolic process"/>
    <property type="evidence" value="ECO:0007669"/>
    <property type="project" value="UniProtKB-UniRule"/>
</dbReference>
<dbReference type="InParanoid" id="L2FML4"/>
<dbReference type="SUPFAM" id="SSF56300">
    <property type="entry name" value="Metallo-dependent phosphatases"/>
    <property type="match status" value="1"/>
</dbReference>
<keyword evidence="6" id="KW-0732">Signal</keyword>
<keyword evidence="1 3" id="KW-0378">Hydrolase</keyword>
<dbReference type="GeneID" id="43606005"/>
<keyword evidence="3" id="KW-0326">Glycosidase</keyword>
<comment type="function">
    <text evidence="3">Converts sphingomyelin to ceramide.</text>
</comment>
<feature type="binding site" evidence="4">
    <location>
        <position position="415"/>
    </location>
    <ligand>
        <name>Zn(2+)</name>
        <dbReference type="ChEBI" id="CHEBI:29105"/>
        <label>2</label>
    </ligand>
</feature>
<keyword evidence="4" id="KW-0479">Metal-binding</keyword>
<dbReference type="InterPro" id="IPR004843">
    <property type="entry name" value="Calcineurin-like_PHP"/>
</dbReference>
<reference evidence="8" key="1">
    <citation type="submission" date="2012-08" db="EMBL/GenBank/DDBJ databases">
        <title>Genome analysis of Colletotrichum orbiculare and Colletotrichum fructicola.</title>
        <authorList>
            <person name="Gan P.H.P."/>
            <person name="Ikeda K."/>
            <person name="Irieda H."/>
            <person name="Narusaka M."/>
            <person name="O'Connell R.J."/>
            <person name="Narusaka Y."/>
            <person name="Takano Y."/>
            <person name="Kubo Y."/>
            <person name="Shirasu K."/>
        </authorList>
    </citation>
    <scope>NUCLEOTIDE SEQUENCE</scope>
    <source>
        <strain evidence="8">Nara gc5</strain>
    </source>
</reference>
<dbReference type="STRING" id="1213859.L2FML4"/>
<dbReference type="InterPro" id="IPR029052">
    <property type="entry name" value="Metallo-depent_PP-like"/>
</dbReference>
<evidence type="ECO:0000256" key="1">
    <source>
        <dbReference type="ARBA" id="ARBA00022801"/>
    </source>
</evidence>
<proteinExistence type="inferred from homology"/>
<evidence type="ECO:0000256" key="5">
    <source>
        <dbReference type="PIRSR" id="PIRSR000948-2"/>
    </source>
</evidence>
<comment type="similarity">
    <text evidence="3">Belongs to the acid sphingomyelinase family.</text>
</comment>
<keyword evidence="4" id="KW-0862">Zinc</keyword>
<evidence type="ECO:0000259" key="7">
    <source>
        <dbReference type="Pfam" id="PF00149"/>
    </source>
</evidence>
<dbReference type="OrthoDB" id="282973at2759"/>
<dbReference type="GO" id="GO:0004767">
    <property type="term" value="F:sphingomyelin phosphodiesterase activity"/>
    <property type="evidence" value="ECO:0007669"/>
    <property type="project" value="UniProtKB-UniRule"/>
</dbReference>
<dbReference type="EMBL" id="ANPB02000006">
    <property type="protein sequence ID" value="KAF4480808.1"/>
    <property type="molecule type" value="Genomic_DNA"/>
</dbReference>
<feature type="disulfide bond" evidence="5">
    <location>
        <begin position="582"/>
        <end position="586"/>
    </location>
</feature>
<dbReference type="InterPro" id="IPR011160">
    <property type="entry name" value="Sphingomy_PDE"/>
</dbReference>
<dbReference type="InterPro" id="IPR041805">
    <property type="entry name" value="ASMase/PPN1_MPP"/>
</dbReference>
<dbReference type="GO" id="GO:0016798">
    <property type="term" value="F:hydrolase activity, acting on glycosyl bonds"/>
    <property type="evidence" value="ECO:0007669"/>
    <property type="project" value="UniProtKB-KW"/>
</dbReference>
<keyword evidence="10" id="KW-1185">Reference proteome</keyword>
<protein>
    <recommendedName>
        <fullName evidence="3">Sphingomyelin phosphodiesterase</fullName>
    </recommendedName>
</protein>
<dbReference type="RefSeq" id="XP_031892716.1">
    <property type="nucleotide sequence ID" value="XM_032021805.1"/>
</dbReference>
<dbReference type="HOGENOM" id="CLU_014743_1_0_1"/>
<evidence type="ECO:0000256" key="2">
    <source>
        <dbReference type="ARBA" id="ARBA00023180"/>
    </source>
</evidence>
<dbReference type="PANTHER" id="PTHR10340:SF34">
    <property type="entry name" value="SPHINGOMYELIN PHOSPHODIESTERASE"/>
    <property type="match status" value="1"/>
</dbReference>
<feature type="disulfide bond" evidence="5">
    <location>
        <begin position="62"/>
        <end position="138"/>
    </location>
</feature>
<feature type="binding site" evidence="4">
    <location>
        <position position="310"/>
    </location>
    <ligand>
        <name>Zn(2+)</name>
        <dbReference type="ChEBI" id="CHEBI:29105"/>
        <label>2</label>
    </ligand>
</feature>
<feature type="binding site" evidence="4">
    <location>
        <position position="272"/>
    </location>
    <ligand>
        <name>Zn(2+)</name>
        <dbReference type="ChEBI" id="CHEBI:29105"/>
        <label>2</label>
    </ligand>
</feature>
<dbReference type="CDD" id="cd00842">
    <property type="entry name" value="MPP_ASMase"/>
    <property type="match status" value="1"/>
</dbReference>
<sequence length="659" mass="71226">MKKATTIFSIAGQALCTWALSGYVGTESSSSIAVARQAAIPDVDIPQSVEGIWDSLTGNNNCLGCQGILLILKTLANFGDDAFVGALQKLCNAASSEDEDVCNGTLALEGPVIASSLRDLTLGSKTAHVFCTTLLGLCDYPEVELYTVPMPPKTITSPLPANVSSNGTKPTPFKIAHFSDIHIDPLYVTGSNANCSKPMCCRYSQAPPPISPSHKALTLLKRPYTPADEPGNNDFPAGPFGDHNCGAPLSLEQSMYAAINALSPDFALFTGDIVDHAIWNTTVAQNSAEISMAYQHMSDAGLQIYGTVGNHEMSPANAIPPTHLGAGAQWLYDVVSEAWSRWIGSPAEAKSVGAYSVKTPRHGLRVISVSTNFWYTLNFWLYNDVQRDPSDHLKWLVGELDAAEKAGERVFLVGHMPMGTSDALHDGSNYFDQIVNRYKSTIAGLFFGHTHLDHFQISYSNYANRTGSNAVATSYIAPSMTPLSGMPAFRLYTIDPITFGILDIETYVADMTDPTFQTTGPVWKLSYTAKKTFAALLDTPVAADAELTPAFWHNVTVALENDPAAFEAYWARRTRGWNVPACDDACRKAEICQLRAARSQDNCFVPTPGMSFGIRSEDGTRKPAECDRSVARETIGSLAVRKGQVELLGALLKEHQAGK</sequence>
<feature type="domain" description="Calcineurin-like phosphoesterase" evidence="7">
    <location>
        <begin position="173"/>
        <end position="451"/>
    </location>
</feature>
<dbReference type="PANTHER" id="PTHR10340">
    <property type="entry name" value="SPHINGOMYELIN PHOSPHODIESTERASE"/>
    <property type="match status" value="1"/>
</dbReference>
<keyword evidence="2" id="KW-0325">Glycoprotein</keyword>
<feature type="binding site" evidence="4">
    <location>
        <position position="449"/>
    </location>
    <ligand>
        <name>Zn(2+)</name>
        <dbReference type="ChEBI" id="CHEBI:29105"/>
        <label>2</label>
    </ligand>
</feature>
<organism evidence="8">
    <name type="scientific">Colletotrichum fructicola (strain Nara gc5)</name>
    <name type="common">Anthracnose fungus</name>
    <name type="synonym">Colletotrichum gloeosporioides (strain Nara gc5)</name>
    <dbReference type="NCBI Taxonomy" id="1213859"/>
    <lineage>
        <taxon>Eukaryota</taxon>
        <taxon>Fungi</taxon>
        <taxon>Dikarya</taxon>
        <taxon>Ascomycota</taxon>
        <taxon>Pezizomycotina</taxon>
        <taxon>Sordariomycetes</taxon>
        <taxon>Hypocreomycetidae</taxon>
        <taxon>Glomerellales</taxon>
        <taxon>Glomerellaceae</taxon>
        <taxon>Colletotrichum</taxon>
        <taxon>Colletotrichum gloeosporioides species complex</taxon>
    </lineage>
</organism>
<feature type="disulfide bond" evidence="5">
    <location>
        <begin position="201"/>
        <end position="245"/>
    </location>
</feature>
<evidence type="ECO:0000256" key="3">
    <source>
        <dbReference type="PIRNR" id="PIRNR000948"/>
    </source>
</evidence>
<evidence type="ECO:0000313" key="8">
    <source>
        <dbReference type="EMBL" id="ELA27390.1"/>
    </source>
</evidence>
<accession>L2FML4</accession>
<gene>
    <name evidence="9" type="primary">SMPD1</name>
    <name evidence="8" type="ORF">CGGC5_11754</name>
    <name evidence="9" type="ORF">CGGC5_v010767</name>
</gene>
<feature type="disulfide bond" evidence="5">
    <location>
        <begin position="91"/>
        <end position="102"/>
    </location>
</feature>
<dbReference type="GO" id="GO:0016020">
    <property type="term" value="C:membrane"/>
    <property type="evidence" value="ECO:0007669"/>
    <property type="project" value="GOC"/>
</dbReference>
<name>L2FML4_COLFN</name>
<feature type="binding site" evidence="4">
    <location>
        <position position="451"/>
    </location>
    <ligand>
        <name>Zn(2+)</name>
        <dbReference type="ChEBI" id="CHEBI:29105"/>
        <label>1</label>
    </ligand>
</feature>
<feature type="binding site" evidence="4">
    <location>
        <position position="182"/>
    </location>
    <ligand>
        <name>Zn(2+)</name>
        <dbReference type="ChEBI" id="CHEBI:29105"/>
        <label>1</label>
    </ligand>
</feature>
<dbReference type="Proteomes" id="UP000011096">
    <property type="component" value="Unassembled WGS sequence"/>
</dbReference>
<dbReference type="AlphaFoldDB" id="L2FML4"/>
<evidence type="ECO:0000256" key="4">
    <source>
        <dbReference type="PIRSR" id="PIRSR000948-1"/>
    </source>
</evidence>
<evidence type="ECO:0000313" key="10">
    <source>
        <dbReference type="Proteomes" id="UP000011096"/>
    </source>
</evidence>
<keyword evidence="5" id="KW-1015">Disulfide bond</keyword>
<evidence type="ECO:0000313" key="9">
    <source>
        <dbReference type="EMBL" id="KAF4480808.1"/>
    </source>
</evidence>
<feature type="binding site" evidence="4">
    <location>
        <position position="272"/>
    </location>
    <ligand>
        <name>Zn(2+)</name>
        <dbReference type="ChEBI" id="CHEBI:29105"/>
        <label>1</label>
    </ligand>
</feature>